<evidence type="ECO:0000313" key="1">
    <source>
        <dbReference type="EMBL" id="JAH67743.1"/>
    </source>
</evidence>
<reference evidence="1" key="2">
    <citation type="journal article" date="2015" name="Fish Shellfish Immunol.">
        <title>Early steps in the European eel (Anguilla anguilla)-Vibrio vulnificus interaction in the gills: Role of the RtxA13 toxin.</title>
        <authorList>
            <person name="Callol A."/>
            <person name="Pajuelo D."/>
            <person name="Ebbesson L."/>
            <person name="Teles M."/>
            <person name="MacKenzie S."/>
            <person name="Amaro C."/>
        </authorList>
    </citation>
    <scope>NUCLEOTIDE SEQUENCE</scope>
</reference>
<dbReference type="EMBL" id="GBXM01040834">
    <property type="protein sequence ID" value="JAH67743.1"/>
    <property type="molecule type" value="Transcribed_RNA"/>
</dbReference>
<organism evidence="1">
    <name type="scientific">Anguilla anguilla</name>
    <name type="common">European freshwater eel</name>
    <name type="synonym">Muraena anguilla</name>
    <dbReference type="NCBI Taxonomy" id="7936"/>
    <lineage>
        <taxon>Eukaryota</taxon>
        <taxon>Metazoa</taxon>
        <taxon>Chordata</taxon>
        <taxon>Craniata</taxon>
        <taxon>Vertebrata</taxon>
        <taxon>Euteleostomi</taxon>
        <taxon>Actinopterygii</taxon>
        <taxon>Neopterygii</taxon>
        <taxon>Teleostei</taxon>
        <taxon>Anguilliformes</taxon>
        <taxon>Anguillidae</taxon>
        <taxon>Anguilla</taxon>
    </lineage>
</organism>
<name>A0A0E9US37_ANGAN</name>
<proteinExistence type="predicted"/>
<reference evidence="1" key="1">
    <citation type="submission" date="2014-11" db="EMBL/GenBank/DDBJ databases">
        <authorList>
            <person name="Amaro Gonzalez C."/>
        </authorList>
    </citation>
    <scope>NUCLEOTIDE SEQUENCE</scope>
</reference>
<protein>
    <submittedName>
        <fullName evidence="1">Uncharacterized protein</fullName>
    </submittedName>
</protein>
<accession>A0A0E9US37</accession>
<dbReference type="AlphaFoldDB" id="A0A0E9US37"/>
<sequence length="28" mass="3191">MLNGQNSATRGNGWEARCPICPWQQKML</sequence>